<keyword evidence="6" id="KW-0694">RNA-binding</keyword>
<evidence type="ECO:0000313" key="15">
    <source>
        <dbReference type="Proteomes" id="UP000030764"/>
    </source>
</evidence>
<dbReference type="FunFam" id="2.30.30.100:FF:000004">
    <property type="entry name" value="Small nuclear ribonucleoprotein-associated proteins"/>
    <property type="match status" value="1"/>
</dbReference>
<dbReference type="Pfam" id="PF01423">
    <property type="entry name" value="LSM"/>
    <property type="match status" value="1"/>
</dbReference>
<dbReference type="GO" id="GO:0003723">
    <property type="term" value="F:RNA binding"/>
    <property type="evidence" value="ECO:0007669"/>
    <property type="project" value="UniProtKB-KW"/>
</dbReference>
<feature type="region of interest" description="Disordered" evidence="11">
    <location>
        <begin position="176"/>
        <end position="197"/>
    </location>
</feature>
<dbReference type="InterPro" id="IPR050914">
    <property type="entry name" value="snRNP_SmB/NAA38-like"/>
</dbReference>
<keyword evidence="7" id="KW-0508">mRNA splicing</keyword>
<comment type="similarity">
    <text evidence="3">Belongs to the snRNP SmB/SmN family.</text>
</comment>
<dbReference type="EMBL" id="KL367569">
    <property type="protein sequence ID" value="KFD63651.1"/>
    <property type="molecule type" value="Genomic_DNA"/>
</dbReference>
<dbReference type="GO" id="GO:0005686">
    <property type="term" value="C:U2 snRNP"/>
    <property type="evidence" value="ECO:0007669"/>
    <property type="project" value="TreeGrafter"/>
</dbReference>
<accession>A0A085LWU0</accession>
<dbReference type="InterPro" id="IPR010920">
    <property type="entry name" value="LSM_dom_sf"/>
</dbReference>
<evidence type="ECO:0000256" key="8">
    <source>
        <dbReference type="ARBA" id="ARBA00023242"/>
    </source>
</evidence>
<dbReference type="PROSITE" id="PS52002">
    <property type="entry name" value="SM"/>
    <property type="match status" value="1"/>
</dbReference>
<dbReference type="Proteomes" id="UP000030758">
    <property type="component" value="Unassembled WGS sequence"/>
</dbReference>
<evidence type="ECO:0000256" key="11">
    <source>
        <dbReference type="SAM" id="MobiDB-lite"/>
    </source>
</evidence>
<dbReference type="GO" id="GO:0005737">
    <property type="term" value="C:cytoplasm"/>
    <property type="evidence" value="ECO:0007669"/>
    <property type="project" value="UniProtKB-SubCell"/>
</dbReference>
<dbReference type="GO" id="GO:0000398">
    <property type="term" value="P:mRNA splicing, via spliceosome"/>
    <property type="evidence" value="ECO:0007669"/>
    <property type="project" value="TreeGrafter"/>
</dbReference>
<dbReference type="Proteomes" id="UP000030764">
    <property type="component" value="Unassembled WGS sequence"/>
</dbReference>
<evidence type="ECO:0000256" key="1">
    <source>
        <dbReference type="ARBA" id="ARBA00004123"/>
    </source>
</evidence>
<dbReference type="GO" id="GO:0005687">
    <property type="term" value="C:U4 snRNP"/>
    <property type="evidence" value="ECO:0007669"/>
    <property type="project" value="TreeGrafter"/>
</dbReference>
<protein>
    <recommendedName>
        <fullName evidence="10">Sm protein B</fullName>
    </recommendedName>
</protein>
<feature type="domain" description="Sm" evidence="12">
    <location>
        <begin position="4"/>
        <end position="86"/>
    </location>
</feature>
<dbReference type="SMART" id="SM00651">
    <property type="entry name" value="Sm"/>
    <property type="match status" value="1"/>
</dbReference>
<evidence type="ECO:0000313" key="13">
    <source>
        <dbReference type="EMBL" id="KFD49436.1"/>
    </source>
</evidence>
<evidence type="ECO:0000256" key="2">
    <source>
        <dbReference type="ARBA" id="ARBA00004496"/>
    </source>
</evidence>
<organism evidence="13 15">
    <name type="scientific">Trichuris suis</name>
    <name type="common">pig whipworm</name>
    <dbReference type="NCBI Taxonomy" id="68888"/>
    <lineage>
        <taxon>Eukaryota</taxon>
        <taxon>Metazoa</taxon>
        <taxon>Ecdysozoa</taxon>
        <taxon>Nematoda</taxon>
        <taxon>Enoplea</taxon>
        <taxon>Dorylaimia</taxon>
        <taxon>Trichinellida</taxon>
        <taxon>Trichuridae</taxon>
        <taxon>Trichuris</taxon>
    </lineage>
</organism>
<evidence type="ECO:0000313" key="14">
    <source>
        <dbReference type="EMBL" id="KFD63651.1"/>
    </source>
</evidence>
<evidence type="ECO:0000256" key="7">
    <source>
        <dbReference type="ARBA" id="ARBA00023187"/>
    </source>
</evidence>
<sequence>MTISKNNKMLSHINYRMKVVLQDSRTLVGYFKAFDKHMNVLLADCEEFRRVKAKVGKIGEREEKRTLGFVLLRGEHIVSMTVEGPPPKEDDLPKVPKAGGIVGPGIAKPAGRGMPVVPPPGPTPGLQGPVRGVGGPAPGIMQPQYGVPPGMIPPGMVPPRPPPVAMAGVPPAGMIPTPNMMRGPPPAAPPITRPPFQ</sequence>
<proteinExistence type="inferred from homology"/>
<keyword evidence="15" id="KW-1185">Reference proteome</keyword>
<dbReference type="GO" id="GO:0005685">
    <property type="term" value="C:U1 snRNP"/>
    <property type="evidence" value="ECO:0007669"/>
    <property type="project" value="TreeGrafter"/>
</dbReference>
<reference evidence="13 15" key="1">
    <citation type="journal article" date="2014" name="Nat. Genet.">
        <title>Genome and transcriptome of the porcine whipworm Trichuris suis.</title>
        <authorList>
            <person name="Jex A.R."/>
            <person name="Nejsum P."/>
            <person name="Schwarz E.M."/>
            <person name="Hu L."/>
            <person name="Young N.D."/>
            <person name="Hall R.S."/>
            <person name="Korhonen P.K."/>
            <person name="Liao S."/>
            <person name="Thamsborg S."/>
            <person name="Xia J."/>
            <person name="Xu P."/>
            <person name="Wang S."/>
            <person name="Scheerlinck J.P."/>
            <person name="Hofmann A."/>
            <person name="Sternberg P.W."/>
            <person name="Wang J."/>
            <person name="Gasser R.B."/>
        </authorList>
    </citation>
    <scope>NUCLEOTIDE SEQUENCE [LARGE SCALE GENOMIC DNA]</scope>
    <source>
        <strain evidence="14">DCEP-RM93F</strain>
        <strain evidence="13">DCEP-RM93M</strain>
    </source>
</reference>
<feature type="compositionally biased region" description="Pro residues" evidence="11">
    <location>
        <begin position="183"/>
        <end position="197"/>
    </location>
</feature>
<dbReference type="PANTHER" id="PTHR10701">
    <property type="entry name" value="SMALL NUCLEAR RIBONUCLEOPROTEIN-ASSOCIATED PROTEIN B AND N"/>
    <property type="match status" value="1"/>
</dbReference>
<evidence type="ECO:0000256" key="10">
    <source>
        <dbReference type="ARBA" id="ARBA00041355"/>
    </source>
</evidence>
<dbReference type="GO" id="GO:0071004">
    <property type="term" value="C:U2-type prespliceosome"/>
    <property type="evidence" value="ECO:0007669"/>
    <property type="project" value="TreeGrafter"/>
</dbReference>
<keyword evidence="9" id="KW-0687">Ribonucleoprotein</keyword>
<gene>
    <name evidence="13" type="ORF">M513_09703</name>
    <name evidence="14" type="ORF">M514_09703</name>
</gene>
<dbReference type="GO" id="GO:0071013">
    <property type="term" value="C:catalytic step 2 spliceosome"/>
    <property type="evidence" value="ECO:0007669"/>
    <property type="project" value="TreeGrafter"/>
</dbReference>
<name>A0A085LWU0_9BILA</name>
<evidence type="ECO:0000256" key="9">
    <source>
        <dbReference type="ARBA" id="ARBA00023274"/>
    </source>
</evidence>
<evidence type="ECO:0000259" key="12">
    <source>
        <dbReference type="PROSITE" id="PS52002"/>
    </source>
</evidence>
<evidence type="ECO:0000256" key="5">
    <source>
        <dbReference type="ARBA" id="ARBA00022664"/>
    </source>
</evidence>
<dbReference type="GO" id="GO:0005682">
    <property type="term" value="C:U5 snRNP"/>
    <property type="evidence" value="ECO:0007669"/>
    <property type="project" value="TreeGrafter"/>
</dbReference>
<dbReference type="InterPro" id="IPR047575">
    <property type="entry name" value="Sm"/>
</dbReference>
<dbReference type="GO" id="GO:0070990">
    <property type="term" value="F:snRNP binding"/>
    <property type="evidence" value="ECO:0007669"/>
    <property type="project" value="TreeGrafter"/>
</dbReference>
<keyword evidence="5" id="KW-0507">mRNA processing</keyword>
<dbReference type="CDD" id="cd01717">
    <property type="entry name" value="Sm_B"/>
    <property type="match status" value="1"/>
</dbReference>
<comment type="subcellular location">
    <subcellularLocation>
        <location evidence="2">Cytoplasm</location>
    </subcellularLocation>
    <subcellularLocation>
        <location evidence="1">Nucleus</location>
    </subcellularLocation>
</comment>
<keyword evidence="8" id="KW-0539">Nucleus</keyword>
<evidence type="ECO:0000256" key="4">
    <source>
        <dbReference type="ARBA" id="ARBA00022490"/>
    </source>
</evidence>
<dbReference type="AlphaFoldDB" id="A0A085LWU0"/>
<dbReference type="EMBL" id="KL363271">
    <property type="protein sequence ID" value="KFD49436.1"/>
    <property type="molecule type" value="Genomic_DNA"/>
</dbReference>
<dbReference type="PANTHER" id="PTHR10701:SF0">
    <property type="entry name" value="SMALL NUCLEAR RIBONUCLEOPROTEIN-ASSOCIATED PROTEIN B"/>
    <property type="match status" value="1"/>
</dbReference>
<evidence type="ECO:0000256" key="3">
    <source>
        <dbReference type="ARBA" id="ARBA00009123"/>
    </source>
</evidence>
<keyword evidence="4" id="KW-0963">Cytoplasm</keyword>
<dbReference type="InterPro" id="IPR001163">
    <property type="entry name" value="Sm_dom_euk/arc"/>
</dbReference>
<evidence type="ECO:0000256" key="6">
    <source>
        <dbReference type="ARBA" id="ARBA00022884"/>
    </source>
</evidence>
<dbReference type="GO" id="GO:0046540">
    <property type="term" value="C:U4/U6 x U5 tri-snRNP complex"/>
    <property type="evidence" value="ECO:0007669"/>
    <property type="project" value="TreeGrafter"/>
</dbReference>
<dbReference type="SUPFAM" id="SSF50182">
    <property type="entry name" value="Sm-like ribonucleoproteins"/>
    <property type="match status" value="1"/>
</dbReference>
<dbReference type="Gene3D" id="2.30.30.100">
    <property type="match status" value="1"/>
</dbReference>